<dbReference type="Pfam" id="PF00534">
    <property type="entry name" value="Glycos_transf_1"/>
    <property type="match status" value="1"/>
</dbReference>
<dbReference type="Proteomes" id="UP000004162">
    <property type="component" value="Unassembled WGS sequence"/>
</dbReference>
<sequence length="381" mass="41891">MKALRIAFITPFSPLKGGISRFSGLLREALSAMGYDVISVGYRALYPAFLFKRSAEAAEAPAPSSSLSDARLTLYNPFTWLATIHHLRRLKPDLLLVAYWSGFLAPLCYLLRHLTGIRVVVLLHNFTSHESFFIEPFMQRLLAASSDAFLTLSSAVSRELLAVVPGARVLQLFHPLYLPEAVMPFRAEARRALKLDGAAPVLLFFGYVRHYKGLDLLLRALPEVLQREPSLKLVVAGEFFEDPEHYRSLILELGLAESVDLYPGYVSRERSALLFAAAECVVLPYRSATQSGVVQQAYGCGIPVIVTPVGALPEVVRQGITGWIARESSAAGLAGAIGEFLDSRSELPAIHAAVEEYCREFSWEAFAAGAGRFLETEASRT</sequence>
<keyword evidence="1" id="KW-0328">Glycosyltransferase</keyword>
<dbReference type="SUPFAM" id="SSF53756">
    <property type="entry name" value="UDP-Glycosyltransferase/glycogen phosphorylase"/>
    <property type="match status" value="1"/>
</dbReference>
<dbReference type="InterPro" id="IPR001296">
    <property type="entry name" value="Glyco_trans_1"/>
</dbReference>
<keyword evidence="6" id="KW-1185">Reference proteome</keyword>
<reference evidence="5 6" key="1">
    <citation type="submission" date="2006-07" db="EMBL/GenBank/DDBJ databases">
        <title>Annotation of the draft genome assembly of Chlorobium ferroxidans DSM 13031.</title>
        <authorList>
            <consortium name="US DOE Joint Genome Institute (JGI-ORNL)"/>
            <person name="Larimer F."/>
            <person name="Land M."/>
            <person name="Hauser L."/>
        </authorList>
    </citation>
    <scope>NUCLEOTIDE SEQUENCE [LARGE SCALE GENOMIC DNA]</scope>
    <source>
        <strain evidence="5 6">DSM 13031</strain>
    </source>
</reference>
<keyword evidence="2 5" id="KW-0808">Transferase</keyword>
<evidence type="ECO:0000259" key="3">
    <source>
        <dbReference type="Pfam" id="PF00534"/>
    </source>
</evidence>
<evidence type="ECO:0000313" key="5">
    <source>
        <dbReference type="EMBL" id="EAT58279.1"/>
    </source>
</evidence>
<dbReference type="InterPro" id="IPR028098">
    <property type="entry name" value="Glyco_trans_4-like_N"/>
</dbReference>
<dbReference type="GO" id="GO:0016757">
    <property type="term" value="F:glycosyltransferase activity"/>
    <property type="evidence" value="ECO:0007669"/>
    <property type="project" value="UniProtKB-KW"/>
</dbReference>
<evidence type="ECO:0000256" key="2">
    <source>
        <dbReference type="ARBA" id="ARBA00022679"/>
    </source>
</evidence>
<dbReference type="PANTHER" id="PTHR12526:SF510">
    <property type="entry name" value="D-INOSITOL 3-PHOSPHATE GLYCOSYLTRANSFERASE"/>
    <property type="match status" value="1"/>
</dbReference>
<comment type="caution">
    <text evidence="5">The sequence shown here is derived from an EMBL/GenBank/DDBJ whole genome shotgun (WGS) entry which is preliminary data.</text>
</comment>
<gene>
    <name evidence="5" type="ORF">CferDRAFT_0265</name>
</gene>
<feature type="domain" description="Glycosyltransferase subfamily 4-like N-terminal" evidence="4">
    <location>
        <begin position="17"/>
        <end position="168"/>
    </location>
</feature>
<protein>
    <submittedName>
        <fullName evidence="5">Glycosyl transferase, group 1</fullName>
    </submittedName>
</protein>
<organism evidence="5 6">
    <name type="scientific">Chlorobium ferrooxidans DSM 13031</name>
    <dbReference type="NCBI Taxonomy" id="377431"/>
    <lineage>
        <taxon>Bacteria</taxon>
        <taxon>Pseudomonadati</taxon>
        <taxon>Chlorobiota</taxon>
        <taxon>Chlorobiia</taxon>
        <taxon>Chlorobiales</taxon>
        <taxon>Chlorobiaceae</taxon>
        <taxon>Chlorobium/Pelodictyon group</taxon>
        <taxon>Chlorobium</taxon>
    </lineage>
</organism>
<evidence type="ECO:0000259" key="4">
    <source>
        <dbReference type="Pfam" id="PF13579"/>
    </source>
</evidence>
<dbReference type="CDD" id="cd03801">
    <property type="entry name" value="GT4_PimA-like"/>
    <property type="match status" value="1"/>
</dbReference>
<feature type="domain" description="Glycosyl transferase family 1" evidence="3">
    <location>
        <begin position="186"/>
        <end position="346"/>
    </location>
</feature>
<evidence type="ECO:0000313" key="6">
    <source>
        <dbReference type="Proteomes" id="UP000004162"/>
    </source>
</evidence>
<dbReference type="RefSeq" id="WP_006367098.1">
    <property type="nucleotide sequence ID" value="NZ_AASE01000024.1"/>
</dbReference>
<dbReference type="Gene3D" id="3.40.50.2000">
    <property type="entry name" value="Glycogen Phosphorylase B"/>
    <property type="match status" value="2"/>
</dbReference>
<accession>Q0YPS0</accession>
<dbReference type="EMBL" id="AASE01000024">
    <property type="protein sequence ID" value="EAT58279.1"/>
    <property type="molecule type" value="Genomic_DNA"/>
</dbReference>
<reference evidence="5 6" key="2">
    <citation type="submission" date="2006-07" db="EMBL/GenBank/DDBJ databases">
        <title>Sequencing of the draft genome and assembly of Chlorobium ferroxidans DSM 13031.</title>
        <authorList>
            <consortium name="US DOE Joint Genome Institute (JGI-PGF)"/>
            <person name="Copeland A."/>
            <person name="Lucas S."/>
            <person name="Lapidus A."/>
            <person name="Barry K."/>
            <person name="Glavina del Rio T."/>
            <person name="Dalin E."/>
            <person name="Tice H."/>
            <person name="Bruce D."/>
            <person name="Pitluck S."/>
            <person name="Richardson P."/>
        </authorList>
    </citation>
    <scope>NUCLEOTIDE SEQUENCE [LARGE SCALE GENOMIC DNA]</scope>
    <source>
        <strain evidence="5 6">DSM 13031</strain>
    </source>
</reference>
<proteinExistence type="predicted"/>
<dbReference type="PANTHER" id="PTHR12526">
    <property type="entry name" value="GLYCOSYLTRANSFERASE"/>
    <property type="match status" value="1"/>
</dbReference>
<dbReference type="Pfam" id="PF13579">
    <property type="entry name" value="Glyco_trans_4_4"/>
    <property type="match status" value="1"/>
</dbReference>
<name>Q0YPS0_9CHLB</name>
<dbReference type="AlphaFoldDB" id="Q0YPS0"/>
<dbReference type="OrthoDB" id="9771846at2"/>
<evidence type="ECO:0000256" key="1">
    <source>
        <dbReference type="ARBA" id="ARBA00022676"/>
    </source>
</evidence>